<sequence>MTLTQLQRYELARRKLADGNIAFMEMVTHKTNPMTREDLTALIKLRPERYSRFSGWLDVLPSRN</sequence>
<dbReference type="RefSeq" id="WP_166205742.1">
    <property type="nucleotide sequence ID" value="NZ_CP088285.1"/>
</dbReference>
<dbReference type="EMBL" id="JAAOLE020000001">
    <property type="protein sequence ID" value="NVI46419.1"/>
    <property type="molecule type" value="Genomic_DNA"/>
</dbReference>
<dbReference type="AlphaFoldDB" id="A0A973W390"/>
<protein>
    <submittedName>
        <fullName evidence="1">Uncharacterized protein</fullName>
    </submittedName>
</protein>
<accession>A0A973W390</accession>
<organism evidence="1">
    <name type="scientific">Bradyrhizobium septentrionale</name>
    <dbReference type="NCBI Taxonomy" id="1404411"/>
    <lineage>
        <taxon>Bacteria</taxon>
        <taxon>Pseudomonadati</taxon>
        <taxon>Pseudomonadota</taxon>
        <taxon>Alphaproteobacteria</taxon>
        <taxon>Hyphomicrobiales</taxon>
        <taxon>Nitrobacteraceae</taxon>
        <taxon>Bradyrhizobium</taxon>
    </lineage>
</organism>
<name>A0A973W390_9BRAD</name>
<comment type="caution">
    <text evidence="1">The sequence shown here is derived from an EMBL/GenBank/DDBJ whole genome shotgun (WGS) entry which is preliminary data.</text>
</comment>
<gene>
    <name evidence="1" type="ORF">HAP48_026360</name>
</gene>
<reference evidence="1" key="1">
    <citation type="submission" date="2020-06" db="EMBL/GenBank/DDBJ databases">
        <title>Whole Genome Sequence of Bradyrhizobium sp. Strain 1S1.</title>
        <authorList>
            <person name="Bromfield E.S.P."/>
            <person name="Cloutier S."/>
        </authorList>
    </citation>
    <scope>NUCLEOTIDE SEQUENCE [LARGE SCALE GENOMIC DNA]</scope>
    <source>
        <strain evidence="1">1S1</strain>
    </source>
</reference>
<evidence type="ECO:0000313" key="1">
    <source>
        <dbReference type="EMBL" id="NVI46419.1"/>
    </source>
</evidence>
<proteinExistence type="predicted"/>